<dbReference type="AlphaFoldDB" id="A0A0D0B5U3"/>
<gene>
    <name evidence="2" type="ORF">GYMLUDRAFT_74778</name>
</gene>
<dbReference type="InterPro" id="IPR001810">
    <property type="entry name" value="F-box_dom"/>
</dbReference>
<dbReference type="HOGENOM" id="CLU_054237_0_0_1"/>
<dbReference type="SUPFAM" id="SSF81383">
    <property type="entry name" value="F-box domain"/>
    <property type="match status" value="1"/>
</dbReference>
<dbReference type="Gene3D" id="3.80.10.10">
    <property type="entry name" value="Ribonuclease Inhibitor"/>
    <property type="match status" value="1"/>
</dbReference>
<accession>A0A0D0B5U3</accession>
<evidence type="ECO:0000313" key="2">
    <source>
        <dbReference type="EMBL" id="KIK58745.1"/>
    </source>
</evidence>
<feature type="domain" description="F-box" evidence="1">
    <location>
        <begin position="8"/>
        <end position="53"/>
    </location>
</feature>
<name>A0A0D0B5U3_9AGAR</name>
<organism evidence="2 3">
    <name type="scientific">Collybiopsis luxurians FD-317 M1</name>
    <dbReference type="NCBI Taxonomy" id="944289"/>
    <lineage>
        <taxon>Eukaryota</taxon>
        <taxon>Fungi</taxon>
        <taxon>Dikarya</taxon>
        <taxon>Basidiomycota</taxon>
        <taxon>Agaricomycotina</taxon>
        <taxon>Agaricomycetes</taxon>
        <taxon>Agaricomycetidae</taxon>
        <taxon>Agaricales</taxon>
        <taxon>Marasmiineae</taxon>
        <taxon>Omphalotaceae</taxon>
        <taxon>Collybiopsis</taxon>
        <taxon>Collybiopsis luxurians</taxon>
    </lineage>
</organism>
<dbReference type="Pfam" id="PF00646">
    <property type="entry name" value="F-box"/>
    <property type="match status" value="1"/>
</dbReference>
<keyword evidence="3" id="KW-1185">Reference proteome</keyword>
<evidence type="ECO:0000313" key="3">
    <source>
        <dbReference type="Proteomes" id="UP000053593"/>
    </source>
</evidence>
<sequence length="494" mass="56803">MLFLPGRDCNLLLLPLETKSEIISYLKPGDVLKLSSTCHVMREILFSTVFHRIVIRPNIDDEVMKRARTCKTRNSLYRILNQDGYIPENILPYARHCVIPLWRTLCSPLQDHAVDALLGAYSNSFLRLNLESLILFCVPLTPSLLSNMRELSHLKSLALQSCEFGHVSVTNVRNVVMALKLEKLEITKASWWGASNKDQNGIIEALFSITGNLVELKHDDHKLAKALASTPIVPPLQVLHIRYKEFKDAVNFICRIPTLVTLSIDEHYRSGLSTFLEHLTDPDLTISLSSFPRLRQLTCPPKFVSALVGSHNLSRLCFFTDGFDVYRLRTSTDVQPVLSQMLSGSDAWFRLDRYRNIQELHIPLTFAFGITAYSSGAGLRQLKKLTIDVYPMITADLISDREWLNSNLARFSTTFAIPSLRHLRFINLPFTRRNLNVNIPVNDLIETYQSHFVRLERFSFWLRERVFWEFKRDLPDGTWASWDSEEGENQESKF</sequence>
<dbReference type="InterPro" id="IPR032675">
    <property type="entry name" value="LRR_dom_sf"/>
</dbReference>
<dbReference type="InterPro" id="IPR036047">
    <property type="entry name" value="F-box-like_dom_sf"/>
</dbReference>
<dbReference type="Proteomes" id="UP000053593">
    <property type="component" value="Unassembled WGS sequence"/>
</dbReference>
<proteinExistence type="predicted"/>
<dbReference type="SUPFAM" id="SSF52047">
    <property type="entry name" value="RNI-like"/>
    <property type="match status" value="1"/>
</dbReference>
<dbReference type="SMART" id="SM00256">
    <property type="entry name" value="FBOX"/>
    <property type="match status" value="1"/>
</dbReference>
<protein>
    <recommendedName>
        <fullName evidence="1">F-box domain-containing protein</fullName>
    </recommendedName>
</protein>
<dbReference type="EMBL" id="KN834783">
    <property type="protein sequence ID" value="KIK58745.1"/>
    <property type="molecule type" value="Genomic_DNA"/>
</dbReference>
<reference evidence="2 3" key="1">
    <citation type="submission" date="2014-04" db="EMBL/GenBank/DDBJ databases">
        <title>Evolutionary Origins and Diversification of the Mycorrhizal Mutualists.</title>
        <authorList>
            <consortium name="DOE Joint Genome Institute"/>
            <consortium name="Mycorrhizal Genomics Consortium"/>
            <person name="Kohler A."/>
            <person name="Kuo A."/>
            <person name="Nagy L.G."/>
            <person name="Floudas D."/>
            <person name="Copeland A."/>
            <person name="Barry K.W."/>
            <person name="Cichocki N."/>
            <person name="Veneault-Fourrey C."/>
            <person name="LaButti K."/>
            <person name="Lindquist E.A."/>
            <person name="Lipzen A."/>
            <person name="Lundell T."/>
            <person name="Morin E."/>
            <person name="Murat C."/>
            <person name="Riley R."/>
            <person name="Ohm R."/>
            <person name="Sun H."/>
            <person name="Tunlid A."/>
            <person name="Henrissat B."/>
            <person name="Grigoriev I.V."/>
            <person name="Hibbett D.S."/>
            <person name="Martin F."/>
        </authorList>
    </citation>
    <scope>NUCLEOTIDE SEQUENCE [LARGE SCALE GENOMIC DNA]</scope>
    <source>
        <strain evidence="2 3">FD-317 M1</strain>
    </source>
</reference>
<evidence type="ECO:0000259" key="1">
    <source>
        <dbReference type="PROSITE" id="PS50181"/>
    </source>
</evidence>
<dbReference type="PROSITE" id="PS50181">
    <property type="entry name" value="FBOX"/>
    <property type="match status" value="1"/>
</dbReference>